<dbReference type="SMART" id="SM00448">
    <property type="entry name" value="REC"/>
    <property type="match status" value="1"/>
</dbReference>
<dbReference type="EMBL" id="JAPDDR010000001">
    <property type="protein sequence ID" value="MCW1912005.1"/>
    <property type="molecule type" value="Genomic_DNA"/>
</dbReference>
<dbReference type="Proteomes" id="UP001165653">
    <property type="component" value="Unassembled WGS sequence"/>
</dbReference>
<dbReference type="InterPro" id="IPR001789">
    <property type="entry name" value="Sig_transdc_resp-reg_receiver"/>
</dbReference>
<reference evidence="4" key="1">
    <citation type="submission" date="2022-10" db="EMBL/GenBank/DDBJ databases">
        <title>Luteolibacter sp. GHJ8, whole genome shotgun sequencing project.</title>
        <authorList>
            <person name="Zhao G."/>
            <person name="Shen L."/>
        </authorList>
    </citation>
    <scope>NUCLEOTIDE SEQUENCE</scope>
    <source>
        <strain evidence="4">GHJ8</strain>
    </source>
</reference>
<keyword evidence="5" id="KW-1185">Reference proteome</keyword>
<dbReference type="Gene3D" id="3.40.50.2300">
    <property type="match status" value="1"/>
</dbReference>
<accession>A0ABT3FYB4</accession>
<feature type="modified residue" description="4-aspartylphosphate" evidence="2">
    <location>
        <position position="75"/>
    </location>
</feature>
<sequence length="150" mass="16355">MITEHLPATVESDVPTAPAAAPPPLKVLVVDDGRNAADILAMFFEMEGHQVRVAYDGLAAIEQAASFAPQLILMDIGMPELDGLEAARRIRSEEAGQQIVMVALSGYDQNSHRLESARAGFDDHLAKPVEPNVLRALVERYRHRFETAPA</sequence>
<evidence type="ECO:0000313" key="5">
    <source>
        <dbReference type="Proteomes" id="UP001165653"/>
    </source>
</evidence>
<dbReference type="SUPFAM" id="SSF52172">
    <property type="entry name" value="CheY-like"/>
    <property type="match status" value="1"/>
</dbReference>
<dbReference type="InterPro" id="IPR050595">
    <property type="entry name" value="Bact_response_regulator"/>
</dbReference>
<evidence type="ECO:0000256" key="1">
    <source>
        <dbReference type="ARBA" id="ARBA00022553"/>
    </source>
</evidence>
<dbReference type="Pfam" id="PF00072">
    <property type="entry name" value="Response_reg"/>
    <property type="match status" value="1"/>
</dbReference>
<feature type="domain" description="Response regulatory" evidence="3">
    <location>
        <begin position="26"/>
        <end position="142"/>
    </location>
</feature>
<evidence type="ECO:0000259" key="3">
    <source>
        <dbReference type="PROSITE" id="PS50110"/>
    </source>
</evidence>
<dbReference type="RefSeq" id="WP_264509995.1">
    <property type="nucleotide sequence ID" value="NZ_JAPDDR010000001.1"/>
</dbReference>
<keyword evidence="1 2" id="KW-0597">Phosphoprotein</keyword>
<comment type="caution">
    <text evidence="4">The sequence shown here is derived from an EMBL/GenBank/DDBJ whole genome shotgun (WGS) entry which is preliminary data.</text>
</comment>
<evidence type="ECO:0000256" key="2">
    <source>
        <dbReference type="PROSITE-ProRule" id="PRU00169"/>
    </source>
</evidence>
<dbReference type="PANTHER" id="PTHR44591">
    <property type="entry name" value="STRESS RESPONSE REGULATOR PROTEIN 1"/>
    <property type="match status" value="1"/>
</dbReference>
<dbReference type="PROSITE" id="PS50110">
    <property type="entry name" value="RESPONSE_REGULATORY"/>
    <property type="match status" value="1"/>
</dbReference>
<organism evidence="4 5">
    <name type="scientific">Luteolibacter rhizosphaerae</name>
    <dbReference type="NCBI Taxonomy" id="2989719"/>
    <lineage>
        <taxon>Bacteria</taxon>
        <taxon>Pseudomonadati</taxon>
        <taxon>Verrucomicrobiota</taxon>
        <taxon>Verrucomicrobiia</taxon>
        <taxon>Verrucomicrobiales</taxon>
        <taxon>Verrucomicrobiaceae</taxon>
        <taxon>Luteolibacter</taxon>
    </lineage>
</organism>
<proteinExistence type="predicted"/>
<protein>
    <submittedName>
        <fullName evidence="4">Response regulator</fullName>
    </submittedName>
</protein>
<gene>
    <name evidence="4" type="ORF">OJ996_00360</name>
</gene>
<dbReference type="PANTHER" id="PTHR44591:SF3">
    <property type="entry name" value="RESPONSE REGULATORY DOMAIN-CONTAINING PROTEIN"/>
    <property type="match status" value="1"/>
</dbReference>
<dbReference type="CDD" id="cd17580">
    <property type="entry name" value="REC_2_DhkD-like"/>
    <property type="match status" value="1"/>
</dbReference>
<name>A0ABT3FYB4_9BACT</name>
<dbReference type="InterPro" id="IPR011006">
    <property type="entry name" value="CheY-like_superfamily"/>
</dbReference>
<evidence type="ECO:0000313" key="4">
    <source>
        <dbReference type="EMBL" id="MCW1912005.1"/>
    </source>
</evidence>